<dbReference type="InterPro" id="IPR003370">
    <property type="entry name" value="Chromate_transpt"/>
</dbReference>
<feature type="transmembrane region" description="Helical" evidence="7">
    <location>
        <begin position="107"/>
        <end position="127"/>
    </location>
</feature>
<dbReference type="GO" id="GO:0015109">
    <property type="term" value="F:chromate transmembrane transporter activity"/>
    <property type="evidence" value="ECO:0007669"/>
    <property type="project" value="InterPro"/>
</dbReference>
<reference evidence="8 9" key="1">
    <citation type="submission" date="2018-05" db="EMBL/GenBank/DDBJ databases">
        <title>Genome Sequence of an Efficient Indole-Degrading Bacterium, Alcaligenes sp.YBY.</title>
        <authorList>
            <person name="Yang B."/>
        </authorList>
    </citation>
    <scope>NUCLEOTIDE SEQUENCE [LARGE SCALE GENOMIC DNA]</scope>
    <source>
        <strain evidence="8 9">YBY</strain>
    </source>
</reference>
<dbReference type="GO" id="GO:0005886">
    <property type="term" value="C:plasma membrane"/>
    <property type="evidence" value="ECO:0007669"/>
    <property type="project" value="UniProtKB-SubCell"/>
</dbReference>
<evidence type="ECO:0000256" key="1">
    <source>
        <dbReference type="ARBA" id="ARBA00004651"/>
    </source>
</evidence>
<evidence type="ECO:0000313" key="9">
    <source>
        <dbReference type="Proteomes" id="UP000245216"/>
    </source>
</evidence>
<accession>A0A2U2BJ27</accession>
<dbReference type="PANTHER" id="PTHR43663">
    <property type="entry name" value="CHROMATE TRANSPORT PROTEIN-RELATED"/>
    <property type="match status" value="1"/>
</dbReference>
<comment type="similarity">
    <text evidence="2">Belongs to the chromate ion transporter (CHR) (TC 2.A.51) family.</text>
</comment>
<evidence type="ECO:0000256" key="6">
    <source>
        <dbReference type="ARBA" id="ARBA00023136"/>
    </source>
</evidence>
<organism evidence="8 9">
    <name type="scientific">Alcaligenes faecalis</name>
    <dbReference type="NCBI Taxonomy" id="511"/>
    <lineage>
        <taxon>Bacteria</taxon>
        <taxon>Pseudomonadati</taxon>
        <taxon>Pseudomonadota</taxon>
        <taxon>Betaproteobacteria</taxon>
        <taxon>Burkholderiales</taxon>
        <taxon>Alcaligenaceae</taxon>
        <taxon>Alcaligenes</taxon>
    </lineage>
</organism>
<dbReference type="InterPro" id="IPR052518">
    <property type="entry name" value="CHR_Transporter"/>
</dbReference>
<evidence type="ECO:0000313" key="8">
    <source>
        <dbReference type="EMBL" id="PWE14023.1"/>
    </source>
</evidence>
<evidence type="ECO:0000256" key="2">
    <source>
        <dbReference type="ARBA" id="ARBA00005262"/>
    </source>
</evidence>
<keyword evidence="4 7" id="KW-0812">Transmembrane</keyword>
<keyword evidence="3" id="KW-1003">Cell membrane</keyword>
<comment type="subcellular location">
    <subcellularLocation>
        <location evidence="1">Cell membrane</location>
        <topology evidence="1">Multi-pass membrane protein</topology>
    </subcellularLocation>
</comment>
<evidence type="ECO:0000256" key="7">
    <source>
        <dbReference type="SAM" id="Phobius"/>
    </source>
</evidence>
<name>A0A2U2BJ27_ALCFA</name>
<reference evidence="8 9" key="2">
    <citation type="submission" date="2018-05" db="EMBL/GenBank/DDBJ databases">
        <authorList>
            <person name="Lanie J.A."/>
            <person name="Ng W.-L."/>
            <person name="Kazmierczak K.M."/>
            <person name="Andrzejewski T.M."/>
            <person name="Davidsen T.M."/>
            <person name="Wayne K.J."/>
            <person name="Tettelin H."/>
            <person name="Glass J.I."/>
            <person name="Rusch D."/>
            <person name="Podicherti R."/>
            <person name="Tsui H.-C.T."/>
            <person name="Winkler M.E."/>
        </authorList>
    </citation>
    <scope>NUCLEOTIDE SEQUENCE [LARGE SCALE GENOMIC DNA]</scope>
    <source>
        <strain evidence="8 9">YBY</strain>
    </source>
</reference>
<evidence type="ECO:0000256" key="5">
    <source>
        <dbReference type="ARBA" id="ARBA00022989"/>
    </source>
</evidence>
<feature type="transmembrane region" description="Helical" evidence="7">
    <location>
        <begin position="159"/>
        <end position="175"/>
    </location>
</feature>
<protein>
    <submittedName>
        <fullName evidence="8">Chromate transporter</fullName>
    </submittedName>
</protein>
<evidence type="ECO:0000256" key="3">
    <source>
        <dbReference type="ARBA" id="ARBA00022475"/>
    </source>
</evidence>
<dbReference type="STRING" id="511.UZ73_12185"/>
<evidence type="ECO:0000256" key="4">
    <source>
        <dbReference type="ARBA" id="ARBA00022692"/>
    </source>
</evidence>
<feature type="transmembrane region" description="Helical" evidence="7">
    <location>
        <begin position="71"/>
        <end position="95"/>
    </location>
</feature>
<dbReference type="Pfam" id="PF02417">
    <property type="entry name" value="Chromate_transp"/>
    <property type="match status" value="1"/>
</dbReference>
<dbReference type="RefSeq" id="WP_109089265.1">
    <property type="nucleotide sequence ID" value="NZ_JAGKLK010000003.1"/>
</dbReference>
<keyword evidence="6 7" id="KW-0472">Membrane</keyword>
<keyword evidence="5 7" id="KW-1133">Transmembrane helix</keyword>
<comment type="caution">
    <text evidence="8">The sequence shown here is derived from an EMBL/GenBank/DDBJ whole genome shotgun (WGS) entry which is preliminary data.</text>
</comment>
<proteinExistence type="inferred from homology"/>
<dbReference type="EMBL" id="QEXO01000003">
    <property type="protein sequence ID" value="PWE14023.1"/>
    <property type="molecule type" value="Genomic_DNA"/>
</dbReference>
<dbReference type="AlphaFoldDB" id="A0A2U2BJ27"/>
<sequence length="176" mass="18811">MITVLLQLMRVFAPLSFLTIGGGQSIIPEIHRQSVEIHGWLSNQEFLDLFALSRLTPGPKSLLVTLVGWKAAGWAGALAASIAIFLPSALLIYYLATIWKRYEGTRIIRAIEIGLLPIAAGMILAASGTILKAAQGGLWAWGTALACTAILLLSRVNPLWLLAGGGLLFALIQPVI</sequence>
<dbReference type="Proteomes" id="UP000245216">
    <property type="component" value="Unassembled WGS sequence"/>
</dbReference>
<dbReference type="PANTHER" id="PTHR43663:SF1">
    <property type="entry name" value="CHROMATE TRANSPORTER"/>
    <property type="match status" value="1"/>
</dbReference>
<gene>
    <name evidence="8" type="ORF">DF183_12775</name>
</gene>